<keyword evidence="2" id="KW-1185">Reference proteome</keyword>
<organism evidence="1 2">
    <name type="scientific">Gonapodya prolifera (strain JEL478)</name>
    <name type="common">Monoblepharis prolifera</name>
    <dbReference type="NCBI Taxonomy" id="1344416"/>
    <lineage>
        <taxon>Eukaryota</taxon>
        <taxon>Fungi</taxon>
        <taxon>Fungi incertae sedis</taxon>
        <taxon>Chytridiomycota</taxon>
        <taxon>Chytridiomycota incertae sedis</taxon>
        <taxon>Monoblepharidomycetes</taxon>
        <taxon>Monoblepharidales</taxon>
        <taxon>Gonapodyaceae</taxon>
        <taxon>Gonapodya</taxon>
    </lineage>
</organism>
<dbReference type="Proteomes" id="UP000070544">
    <property type="component" value="Unassembled WGS sequence"/>
</dbReference>
<dbReference type="AlphaFoldDB" id="A0A138ZX93"/>
<protein>
    <submittedName>
        <fullName evidence="1">Uncharacterized protein</fullName>
    </submittedName>
</protein>
<accession>A0A138ZX93</accession>
<evidence type="ECO:0000313" key="2">
    <source>
        <dbReference type="Proteomes" id="UP000070544"/>
    </source>
</evidence>
<gene>
    <name evidence="1" type="ORF">M427DRAFT_39641</name>
</gene>
<reference evidence="1 2" key="1">
    <citation type="journal article" date="2015" name="Genome Biol. Evol.">
        <title>Phylogenomic analyses indicate that early fungi evolved digesting cell walls of algal ancestors of land plants.</title>
        <authorList>
            <person name="Chang Y."/>
            <person name="Wang S."/>
            <person name="Sekimoto S."/>
            <person name="Aerts A.L."/>
            <person name="Choi C."/>
            <person name="Clum A."/>
            <person name="LaButti K.M."/>
            <person name="Lindquist E.A."/>
            <person name="Yee Ngan C."/>
            <person name="Ohm R.A."/>
            <person name="Salamov A.A."/>
            <person name="Grigoriev I.V."/>
            <person name="Spatafora J.W."/>
            <person name="Berbee M.L."/>
        </authorList>
    </citation>
    <scope>NUCLEOTIDE SEQUENCE [LARGE SCALE GENOMIC DNA]</scope>
    <source>
        <strain evidence="1 2">JEL478</strain>
    </source>
</reference>
<evidence type="ECO:0000313" key="1">
    <source>
        <dbReference type="EMBL" id="KXS09071.1"/>
    </source>
</evidence>
<dbReference type="EMBL" id="KQ965895">
    <property type="protein sequence ID" value="KXS09071.1"/>
    <property type="molecule type" value="Genomic_DNA"/>
</dbReference>
<sequence length="93" mass="10595">MNRIAFSLVRSNARLRSLRFYSAEAEAPPKPKQPEQAQSQWSNSTILAIAVGAAGYTLSEFHTIKDEIAKEREQRQSDYGRLETRLKAVEEKK</sequence>
<proteinExistence type="predicted"/>
<name>A0A138ZX93_GONPJ</name>